<feature type="compositionally biased region" description="Low complexity" evidence="1">
    <location>
        <begin position="85"/>
        <end position="105"/>
    </location>
</feature>
<sequence length="371" mass="40937">MESEGDKNWSEKVEDLVESGETNAAISLLESLILKLETVNSSNSLPQLASALLELAKLYSSKGLSLKSDDARSRSSAINLRVISPSSSSAVETSTTEVESSVSTSNNVPGSSSTRDAGDTDLCTKSSMDNVSLQESSDDDWEAAADRAPDELLSPQCLPDVSKLTLYDTEVKKEVPNRRGRGTFTYNKQGMYSDEKIHDSIACDTSSEIVHETSEKISEAKNSVYGTRHALVLDGFHTSTTTTDLERLFEDFRDRGFSIRWINDTLALVVFRTPSIALEACNSVRCSFKVRVLEEGDPMMSSISIKDLDPPRQRPKTSARTAQRLIAQELGVKLPSTFGSKELRKQEDARRNRIVARQNLRDEAWGPDDIK</sequence>
<evidence type="ECO:0000313" key="5">
    <source>
        <dbReference type="RefSeq" id="XP_021857858.1"/>
    </source>
</evidence>
<name>A0A9R0IYE1_SPIOL</name>
<keyword evidence="2" id="KW-1185">Reference proteome</keyword>
<dbReference type="RefSeq" id="XP_021857857.1">
    <property type="nucleotide sequence ID" value="XM_022002165.1"/>
</dbReference>
<accession>A0A9R0IYE1</accession>
<dbReference type="PANTHER" id="PTHR21678:SF0">
    <property type="entry name" value="C3H1-TYPE DOMAIN-CONTAINING PROTEIN"/>
    <property type="match status" value="1"/>
</dbReference>
<evidence type="ECO:0000313" key="4">
    <source>
        <dbReference type="RefSeq" id="XP_021857857.1"/>
    </source>
</evidence>
<dbReference type="KEGG" id="soe:110797069"/>
<gene>
    <name evidence="3 4 5" type="primary">LOC110797069</name>
</gene>
<feature type="region of interest" description="Disordered" evidence="1">
    <location>
        <begin position="85"/>
        <end position="122"/>
    </location>
</feature>
<dbReference type="Gene3D" id="3.30.70.330">
    <property type="match status" value="1"/>
</dbReference>
<feature type="compositionally biased region" description="Polar residues" evidence="1">
    <location>
        <begin position="106"/>
        <end position="115"/>
    </location>
</feature>
<organism evidence="2 3">
    <name type="scientific">Spinacia oleracea</name>
    <name type="common">Spinach</name>
    <dbReference type="NCBI Taxonomy" id="3562"/>
    <lineage>
        <taxon>Eukaryota</taxon>
        <taxon>Viridiplantae</taxon>
        <taxon>Streptophyta</taxon>
        <taxon>Embryophyta</taxon>
        <taxon>Tracheophyta</taxon>
        <taxon>Spermatophyta</taxon>
        <taxon>Magnoliopsida</taxon>
        <taxon>eudicotyledons</taxon>
        <taxon>Gunneridae</taxon>
        <taxon>Pentapetalae</taxon>
        <taxon>Caryophyllales</taxon>
        <taxon>Chenopodiaceae</taxon>
        <taxon>Chenopodioideae</taxon>
        <taxon>Anserineae</taxon>
        <taxon>Spinacia</taxon>
    </lineage>
</organism>
<reference evidence="2" key="1">
    <citation type="journal article" date="2021" name="Nat. Commun.">
        <title>Genomic analyses provide insights into spinach domestication and the genetic basis of agronomic traits.</title>
        <authorList>
            <person name="Cai X."/>
            <person name="Sun X."/>
            <person name="Xu C."/>
            <person name="Sun H."/>
            <person name="Wang X."/>
            <person name="Ge C."/>
            <person name="Zhang Z."/>
            <person name="Wang Q."/>
            <person name="Fei Z."/>
            <person name="Jiao C."/>
            <person name="Wang Q."/>
        </authorList>
    </citation>
    <scope>NUCLEOTIDE SEQUENCE [LARGE SCALE GENOMIC DNA]</scope>
    <source>
        <strain evidence="2">cv. Varoflay</strain>
    </source>
</reference>
<dbReference type="OrthoDB" id="5418203at2759"/>
<protein>
    <submittedName>
        <fullName evidence="3 4">Uncharacterized protein LOC110797069 isoform X1</fullName>
    </submittedName>
</protein>
<dbReference type="AlphaFoldDB" id="A0A9R0IYE1"/>
<evidence type="ECO:0000313" key="3">
    <source>
        <dbReference type="RefSeq" id="XP_021857856.1"/>
    </source>
</evidence>
<reference evidence="3 4" key="2">
    <citation type="submission" date="2025-04" db="UniProtKB">
        <authorList>
            <consortium name="RefSeq"/>
        </authorList>
    </citation>
    <scope>IDENTIFICATION</scope>
</reference>
<evidence type="ECO:0000313" key="2">
    <source>
        <dbReference type="Proteomes" id="UP000813463"/>
    </source>
</evidence>
<proteinExistence type="predicted"/>
<dbReference type="GeneID" id="110797069"/>
<evidence type="ECO:0000256" key="1">
    <source>
        <dbReference type="SAM" id="MobiDB-lite"/>
    </source>
</evidence>
<dbReference type="Proteomes" id="UP000813463">
    <property type="component" value="Chromosome 5"/>
</dbReference>
<dbReference type="InterPro" id="IPR039884">
    <property type="entry name" value="R3HC1/R3HCL"/>
</dbReference>
<dbReference type="PANTHER" id="PTHR21678">
    <property type="entry name" value="GROWTH INHIBITION AND DIFFERENTIATION RELATED PROTEIN 88"/>
    <property type="match status" value="1"/>
</dbReference>
<dbReference type="RefSeq" id="XP_021857856.1">
    <property type="nucleotide sequence ID" value="XM_022002164.1"/>
</dbReference>
<dbReference type="RefSeq" id="XP_021857858.1">
    <property type="nucleotide sequence ID" value="XM_022002166.1"/>
</dbReference>
<dbReference type="InterPro" id="IPR012677">
    <property type="entry name" value="Nucleotide-bd_a/b_plait_sf"/>
</dbReference>